<keyword evidence="2" id="KW-1185">Reference proteome</keyword>
<organism evidence="1 2">
    <name type="scientific">Brachionus calyciflorus</name>
    <dbReference type="NCBI Taxonomy" id="104777"/>
    <lineage>
        <taxon>Eukaryota</taxon>
        <taxon>Metazoa</taxon>
        <taxon>Spiralia</taxon>
        <taxon>Gnathifera</taxon>
        <taxon>Rotifera</taxon>
        <taxon>Eurotatoria</taxon>
        <taxon>Monogononta</taxon>
        <taxon>Pseudotrocha</taxon>
        <taxon>Ploima</taxon>
        <taxon>Brachionidae</taxon>
        <taxon>Brachionus</taxon>
    </lineage>
</organism>
<dbReference type="AlphaFoldDB" id="A0A813XUI3"/>
<evidence type="ECO:0000313" key="1">
    <source>
        <dbReference type="EMBL" id="CAF0875685.1"/>
    </source>
</evidence>
<proteinExistence type="predicted"/>
<accession>A0A813XUI3</accession>
<sequence>MTSDDVGIYCESLSELFLQPNKKLFDLQLSNKIKGFTNNSGNRVEASNEKDNCFQVKLLPKPGCNCVEKT</sequence>
<dbReference type="Proteomes" id="UP000663879">
    <property type="component" value="Unassembled WGS sequence"/>
</dbReference>
<gene>
    <name evidence="1" type="ORF">OXX778_LOCUS10158</name>
</gene>
<evidence type="ECO:0000313" key="2">
    <source>
        <dbReference type="Proteomes" id="UP000663879"/>
    </source>
</evidence>
<name>A0A813XUI3_9BILA</name>
<comment type="caution">
    <text evidence="1">The sequence shown here is derived from an EMBL/GenBank/DDBJ whole genome shotgun (WGS) entry which is preliminary data.</text>
</comment>
<protein>
    <submittedName>
        <fullName evidence="1">Uncharacterized protein</fullName>
    </submittedName>
</protein>
<reference evidence="1" key="1">
    <citation type="submission" date="2021-02" db="EMBL/GenBank/DDBJ databases">
        <authorList>
            <person name="Nowell W R."/>
        </authorList>
    </citation>
    <scope>NUCLEOTIDE SEQUENCE</scope>
    <source>
        <strain evidence="1">Ploen Becks lab</strain>
    </source>
</reference>
<dbReference type="EMBL" id="CAJNOC010001575">
    <property type="protein sequence ID" value="CAF0875685.1"/>
    <property type="molecule type" value="Genomic_DNA"/>
</dbReference>